<evidence type="ECO:0000313" key="10">
    <source>
        <dbReference type="EMBL" id="KAK9835601.1"/>
    </source>
</evidence>
<dbReference type="GO" id="GO:0042744">
    <property type="term" value="P:hydrogen peroxide catabolic process"/>
    <property type="evidence" value="ECO:0007669"/>
    <property type="project" value="TreeGrafter"/>
</dbReference>
<dbReference type="PROSITE" id="PS00436">
    <property type="entry name" value="PEROXIDASE_2"/>
    <property type="match status" value="1"/>
</dbReference>
<evidence type="ECO:0000313" key="11">
    <source>
        <dbReference type="Proteomes" id="UP001438707"/>
    </source>
</evidence>
<dbReference type="PRINTS" id="PR00458">
    <property type="entry name" value="PEROXIDASE"/>
</dbReference>
<dbReference type="PANTHER" id="PTHR31356">
    <property type="entry name" value="THYLAKOID LUMENAL 29 KDA PROTEIN, CHLOROPLASTIC-RELATED"/>
    <property type="match status" value="1"/>
</dbReference>
<accession>A0AAW1RR02</accession>
<dbReference type="InterPro" id="IPR019793">
    <property type="entry name" value="Peroxidases_heam-ligand_BS"/>
</dbReference>
<feature type="domain" description="Plant heme peroxidase family profile" evidence="9">
    <location>
        <begin position="110"/>
        <end position="327"/>
    </location>
</feature>
<name>A0AAW1RR02_9CHLO</name>
<dbReference type="InterPro" id="IPR044831">
    <property type="entry name" value="Ccp1-like"/>
</dbReference>
<dbReference type="PROSITE" id="PS00435">
    <property type="entry name" value="PEROXIDASE_1"/>
    <property type="match status" value="1"/>
</dbReference>
<dbReference type="GO" id="GO:0046872">
    <property type="term" value="F:metal ion binding"/>
    <property type="evidence" value="ECO:0007669"/>
    <property type="project" value="UniProtKB-KW"/>
</dbReference>
<evidence type="ECO:0000256" key="8">
    <source>
        <dbReference type="ARBA" id="ARBA00023004"/>
    </source>
</evidence>
<dbReference type="GO" id="GO:0020037">
    <property type="term" value="F:heme binding"/>
    <property type="evidence" value="ECO:0007669"/>
    <property type="project" value="InterPro"/>
</dbReference>
<dbReference type="GO" id="GO:0034599">
    <property type="term" value="P:cellular response to oxidative stress"/>
    <property type="evidence" value="ECO:0007669"/>
    <property type="project" value="InterPro"/>
</dbReference>
<evidence type="ECO:0000259" key="9">
    <source>
        <dbReference type="PROSITE" id="PS50873"/>
    </source>
</evidence>
<comment type="similarity">
    <text evidence="2">Belongs to the peroxidase family. Ascorbate peroxidase subfamily.</text>
</comment>
<keyword evidence="4" id="KW-0575">Peroxidase</keyword>
<dbReference type="InterPro" id="IPR002016">
    <property type="entry name" value="Haem_peroxidase"/>
</dbReference>
<keyword evidence="11" id="KW-1185">Reference proteome</keyword>
<dbReference type="InterPro" id="IPR019794">
    <property type="entry name" value="Peroxidases_AS"/>
</dbReference>
<evidence type="ECO:0000256" key="6">
    <source>
        <dbReference type="ARBA" id="ARBA00022723"/>
    </source>
</evidence>
<dbReference type="PROSITE" id="PS50873">
    <property type="entry name" value="PEROXIDASE_4"/>
    <property type="match status" value="1"/>
</dbReference>
<evidence type="ECO:0000256" key="2">
    <source>
        <dbReference type="ARBA" id="ARBA00006873"/>
    </source>
</evidence>
<keyword evidence="5" id="KW-0349">Heme</keyword>
<reference evidence="10 11" key="1">
    <citation type="journal article" date="2024" name="Nat. Commun.">
        <title>Phylogenomics reveals the evolutionary origins of lichenization in chlorophyte algae.</title>
        <authorList>
            <person name="Puginier C."/>
            <person name="Libourel C."/>
            <person name="Otte J."/>
            <person name="Skaloud P."/>
            <person name="Haon M."/>
            <person name="Grisel S."/>
            <person name="Petersen M."/>
            <person name="Berrin J.G."/>
            <person name="Delaux P.M."/>
            <person name="Dal Grande F."/>
            <person name="Keller J."/>
        </authorList>
    </citation>
    <scope>NUCLEOTIDE SEQUENCE [LARGE SCALE GENOMIC DNA]</scope>
    <source>
        <strain evidence="10 11">SAG 2145</strain>
    </source>
</reference>
<keyword evidence="7" id="KW-0560">Oxidoreductase</keyword>
<dbReference type="PRINTS" id="PR00459">
    <property type="entry name" value="ASPEROXIDASE"/>
</dbReference>
<evidence type="ECO:0000256" key="3">
    <source>
        <dbReference type="ARBA" id="ARBA00012940"/>
    </source>
</evidence>
<proteinExistence type="inferred from homology"/>
<keyword evidence="6" id="KW-0479">Metal-binding</keyword>
<dbReference type="GO" id="GO:0016688">
    <property type="term" value="F:L-ascorbate peroxidase activity"/>
    <property type="evidence" value="ECO:0007669"/>
    <property type="project" value="UniProtKB-EC"/>
</dbReference>
<comment type="caution">
    <text evidence="10">The sequence shown here is derived from an EMBL/GenBank/DDBJ whole genome shotgun (WGS) entry which is preliminary data.</text>
</comment>
<dbReference type="CDD" id="cd00314">
    <property type="entry name" value="plant_peroxidase_like"/>
    <property type="match status" value="1"/>
</dbReference>
<dbReference type="GO" id="GO:0000302">
    <property type="term" value="P:response to reactive oxygen species"/>
    <property type="evidence" value="ECO:0007669"/>
    <property type="project" value="TreeGrafter"/>
</dbReference>
<evidence type="ECO:0000256" key="1">
    <source>
        <dbReference type="ARBA" id="ARBA00001970"/>
    </source>
</evidence>
<dbReference type="AlphaFoldDB" id="A0AAW1RR02"/>
<dbReference type="Gene3D" id="1.10.520.10">
    <property type="match status" value="1"/>
</dbReference>
<dbReference type="EMBL" id="JALJOS010000008">
    <property type="protein sequence ID" value="KAK9835601.1"/>
    <property type="molecule type" value="Genomic_DNA"/>
</dbReference>
<evidence type="ECO:0000256" key="5">
    <source>
        <dbReference type="ARBA" id="ARBA00022617"/>
    </source>
</evidence>
<dbReference type="PANTHER" id="PTHR31356:SF8">
    <property type="entry name" value="L-ASCORBATE PEROXIDASE 6-RELATED"/>
    <property type="match status" value="1"/>
</dbReference>
<dbReference type="EC" id="1.11.1.11" evidence="3"/>
<dbReference type="Proteomes" id="UP001438707">
    <property type="component" value="Unassembled WGS sequence"/>
</dbReference>
<comment type="cofactor">
    <cofactor evidence="1">
        <name>heme b</name>
        <dbReference type="ChEBI" id="CHEBI:60344"/>
    </cofactor>
</comment>
<evidence type="ECO:0000256" key="4">
    <source>
        <dbReference type="ARBA" id="ARBA00022559"/>
    </source>
</evidence>
<sequence length="327" mass="33647">MFAVGAAVTALHGCPQSVLAHRGAANSLTRVSHIRAAGPEQYIQSDQYNQDHGGTNRRQLLLSLGGAALMAGCLASTPARAESGPFCLTGEPAAAVADAFKAVAEKGKGPVLLRLAFHDAATFSKAGGGDGGANASIQFELDRPENAGLKRGWRVVQAAAARLKGTSAEGLVSMADMIALGGAHGVKICGGPSISVPVGRQDAAAADPGGRLPAESLSATNLKAVFADKGLDTHDLVVLSGAHTLGGKGFGDPLTFDGTYYKTLLKKPWADPTAEMGKMIGLPSDHVLPEDDECLGLIQAFAASPDDFYQAFVPAYVKLTCLGARWN</sequence>
<dbReference type="InterPro" id="IPR002207">
    <property type="entry name" value="Peroxidase_I"/>
</dbReference>
<dbReference type="Gene3D" id="1.10.420.10">
    <property type="entry name" value="Peroxidase, domain 2"/>
    <property type="match status" value="1"/>
</dbReference>
<gene>
    <name evidence="10" type="ORF">WJX74_003892</name>
</gene>
<evidence type="ECO:0000256" key="7">
    <source>
        <dbReference type="ARBA" id="ARBA00023002"/>
    </source>
</evidence>
<dbReference type="SUPFAM" id="SSF48113">
    <property type="entry name" value="Heme-dependent peroxidases"/>
    <property type="match status" value="1"/>
</dbReference>
<organism evidence="10 11">
    <name type="scientific">Apatococcus lobatus</name>
    <dbReference type="NCBI Taxonomy" id="904363"/>
    <lineage>
        <taxon>Eukaryota</taxon>
        <taxon>Viridiplantae</taxon>
        <taxon>Chlorophyta</taxon>
        <taxon>core chlorophytes</taxon>
        <taxon>Trebouxiophyceae</taxon>
        <taxon>Chlorellales</taxon>
        <taxon>Chlorellaceae</taxon>
        <taxon>Apatococcus</taxon>
    </lineage>
</organism>
<dbReference type="InterPro" id="IPR010255">
    <property type="entry name" value="Haem_peroxidase_sf"/>
</dbReference>
<dbReference type="Pfam" id="PF00141">
    <property type="entry name" value="peroxidase"/>
    <property type="match status" value="1"/>
</dbReference>
<protein>
    <recommendedName>
        <fullName evidence="3">L-ascorbate peroxidase</fullName>
        <ecNumber evidence="3">1.11.1.11</ecNumber>
    </recommendedName>
</protein>
<keyword evidence="8" id="KW-0408">Iron</keyword>